<evidence type="ECO:0000313" key="2">
    <source>
        <dbReference type="Proteomes" id="UP000324646"/>
    </source>
</evidence>
<organism evidence="1 2">
    <name type="scientific">Crassaminicella thermophila</name>
    <dbReference type="NCBI Taxonomy" id="2599308"/>
    <lineage>
        <taxon>Bacteria</taxon>
        <taxon>Bacillati</taxon>
        <taxon>Bacillota</taxon>
        <taxon>Clostridia</taxon>
        <taxon>Eubacteriales</taxon>
        <taxon>Clostridiaceae</taxon>
        <taxon>Crassaminicella</taxon>
    </lineage>
</organism>
<dbReference type="KEGG" id="crs:FQB35_02130"/>
<name>A0A5C0SBG8_CRATE</name>
<accession>A0A5C0SBG8</accession>
<gene>
    <name evidence="1" type="ORF">FQB35_02130</name>
</gene>
<reference evidence="1 2" key="1">
    <citation type="submission" date="2019-07" db="EMBL/GenBank/DDBJ databases">
        <title>Complete genome of Crassaminicella thermophila SY095.</title>
        <authorList>
            <person name="Li X."/>
        </authorList>
    </citation>
    <scope>NUCLEOTIDE SEQUENCE [LARGE SCALE GENOMIC DNA]</scope>
    <source>
        <strain evidence="1 2">SY095</strain>
    </source>
</reference>
<dbReference type="AlphaFoldDB" id="A0A5C0SBG8"/>
<keyword evidence="2" id="KW-1185">Reference proteome</keyword>
<dbReference type="EMBL" id="CP042243">
    <property type="protein sequence ID" value="QEK11262.1"/>
    <property type="molecule type" value="Genomic_DNA"/>
</dbReference>
<dbReference type="Proteomes" id="UP000324646">
    <property type="component" value="Chromosome"/>
</dbReference>
<proteinExistence type="predicted"/>
<evidence type="ECO:0000313" key="1">
    <source>
        <dbReference type="EMBL" id="QEK11262.1"/>
    </source>
</evidence>
<protein>
    <submittedName>
        <fullName evidence="1">Uncharacterized protein</fullName>
    </submittedName>
</protein>
<sequence length="143" mass="17051">MNYFLDLPSYVISFNQEYCGKIKTIVNFKQGHIKANFLGNTYEIFHHSGGRKGEKYSVFSQEKQIRLIHRSVYREFGADKYIGEFDYDTNLIFNIFIMLYIEIVWNTADIVTNFNSNSYTYEWSLDILTGRKLDENWRPKKNI</sequence>